<evidence type="ECO:0000256" key="1">
    <source>
        <dbReference type="SAM" id="MobiDB-lite"/>
    </source>
</evidence>
<organism evidence="2 3">
    <name type="scientific">Ridgeia piscesae</name>
    <name type="common">Tubeworm</name>
    <dbReference type="NCBI Taxonomy" id="27915"/>
    <lineage>
        <taxon>Eukaryota</taxon>
        <taxon>Metazoa</taxon>
        <taxon>Spiralia</taxon>
        <taxon>Lophotrochozoa</taxon>
        <taxon>Annelida</taxon>
        <taxon>Polychaeta</taxon>
        <taxon>Sedentaria</taxon>
        <taxon>Canalipalpata</taxon>
        <taxon>Sabellida</taxon>
        <taxon>Siboglinidae</taxon>
        <taxon>Ridgeia</taxon>
    </lineage>
</organism>
<evidence type="ECO:0000313" key="3">
    <source>
        <dbReference type="Proteomes" id="UP001209878"/>
    </source>
</evidence>
<name>A0AAD9P8C0_RIDPI</name>
<dbReference type="PANTHER" id="PTHR31513:SF2">
    <property type="entry name" value="MRAZ"/>
    <property type="match status" value="1"/>
</dbReference>
<comment type="caution">
    <text evidence="2">The sequence shown here is derived from an EMBL/GenBank/DDBJ whole genome shotgun (WGS) entry which is preliminary data.</text>
</comment>
<evidence type="ECO:0000313" key="2">
    <source>
        <dbReference type="EMBL" id="KAK2190040.1"/>
    </source>
</evidence>
<dbReference type="Proteomes" id="UP001209878">
    <property type="component" value="Unassembled WGS sequence"/>
</dbReference>
<keyword evidence="3" id="KW-1185">Reference proteome</keyword>
<accession>A0AAD9P8C0</accession>
<feature type="compositionally biased region" description="Gly residues" evidence="1">
    <location>
        <begin position="2930"/>
        <end position="2950"/>
    </location>
</feature>
<proteinExistence type="predicted"/>
<gene>
    <name evidence="2" type="ORF">NP493_91g04050</name>
</gene>
<reference evidence="2" key="1">
    <citation type="journal article" date="2023" name="Mol. Biol. Evol.">
        <title>Third-Generation Sequencing Reveals the Adaptive Role of the Epigenome in Three Deep-Sea Polychaetes.</title>
        <authorList>
            <person name="Perez M."/>
            <person name="Aroh O."/>
            <person name="Sun Y."/>
            <person name="Lan Y."/>
            <person name="Juniper S.K."/>
            <person name="Young C.R."/>
            <person name="Angers B."/>
            <person name="Qian P.Y."/>
        </authorList>
    </citation>
    <scope>NUCLEOTIDE SEQUENCE</scope>
    <source>
        <strain evidence="2">R07B-5</strain>
    </source>
</reference>
<feature type="compositionally biased region" description="Low complexity" evidence="1">
    <location>
        <begin position="4506"/>
        <end position="4516"/>
    </location>
</feature>
<dbReference type="EMBL" id="JAODUO010000090">
    <property type="protein sequence ID" value="KAK2190040.1"/>
    <property type="molecule type" value="Genomic_DNA"/>
</dbReference>
<protein>
    <submittedName>
        <fullName evidence="2">Uncharacterized protein</fullName>
    </submittedName>
</protein>
<dbReference type="PANTHER" id="PTHR31513">
    <property type="entry name" value="EPHRIN TYPE-B RECEPTOR"/>
    <property type="match status" value="1"/>
</dbReference>
<feature type="region of interest" description="Disordered" evidence="1">
    <location>
        <begin position="4501"/>
        <end position="4523"/>
    </location>
</feature>
<sequence length="7192" mass="745298">MTDVHGNQLNTLSFVAINIRNQGSLISDNNRQRRTLKGDTLRVYPGGLLKADNILLDLINVTVDVMGIIEADHDGYNSAEGPGAGIALGNFGSGGSHGGEGGCADGSQVAPLGYGSFIVPSHFGSGGAPGTVSGSTYPGGRGGGILHFRIHTMLHVEGRVSANGQSSVHSSYSGGGAAGSVYVYADILEGSGIFEVNGGAGYGGGSGGRLALHYNHTFFNGEFSSVGGEGMVKEGGAAGTVFSKDLNDVNSKTLKVYNRKMTGARKARITVPDVKTADHRIDTLDLGSYAHVGMMAVTPDGLPATGVRNITVTHIEGDHTATVHVEQLMWLNIEFNSSAVLSFHVTLYEQGTVNMPKETYLLNSVITLYGGILRGLKTLNISLGGAFIAHPKAALDSGVASYFHLDSVTILDGGLFKYEGRADDEDALTVELDGSLVVQGGATVIANKLTLKAVNITVDTGGVVDAEGLGYGPGVGPGAGLPDPTTDYYKLAGSGGSHGGLGGRGSALSPAGSAYDNVLYPTEYGSGGNTNGHYSSAQNMQYGGHGGGVIVLEASHAMLIDGEIKANGSMAHSPGLGGGAGGSVVLKAAHFSGQGSVSASGGNGYCSGPEASCNTVLGTKVSGGGGGGGRVAILASDSYTYKGKHTTYGGVSTSEEGGAGTVYTSAPNDAGVITSYLYVDNRNNRPQSTYLTDALHDSARAYIHNQPSFGVNRYDFDHVTILNGAHLAYNDTALTKVPVTMHDLHGDLSGFLHIGANQHITVSNSDSPFPAAFRVYEDGRLSLPKEVTVKSLLYDDIYINGEIDTVEDLSFGSGTTVIIEAEGRSTSKPAKSFAMKSLQLYADGTLVSQYPTGYDGNAPSLTLDLTDQLRIHAGGKIEAAWLTVNSDTVQIDAAGVINTTAAALDMRFGGVNTPTGGGSGGGHGAGGGQGHGQEIVGAPHGNLYVPAEFGSGGGTGGGANNDIYCFPHGVSASGAGGGIIQLLATSSVEIDGDLFADGGNAFGPRAGGGAGGSVYISTATLRGQGNLLARGGSVPSGSNCTGGGGAGGRIAIHYTSKVFTGAVLAQGGASSYECGGAGTILWRNKTDSTNSLVVNNYDLCTPLNSMINYDDLDALKKGHDSFHTWLFDEDDTHSHDFAVVEVSGLAQLAVYSGTTYTQTIRIAKTLGDKAGLVHIGPHQELTAELPYDSPELQFGLTVYPDGVLKMQKLLYVNNITLQVSGVVSGMEDLVIGRNGKAIISKDADKLTYVLKFNKLVVEGGGTLKIESNGHFPVVLEGDEIEVQSGGHIDADMVVFRVTSLTVHQEGSITSNYKSLVEGDGQGVGKRASGAGHGGQGGYGLAEGGGGMYYSTVTKPLSYGSGAKSFMEDSDGDVIAFGGGVIKFEVSGNIQVDGLISADGQDGGYESGGASGGSIWIQTNGFHGNGVLQSNGGAGSNQTGGGAGGRIAIYYTAKEFDGVFRASGGDSVLSPGGAGTVFAQYTTDSATSTYLYVDAGTTRPSNSFIDWHYIEATDSGKTWVTFEPDVTSFTFDEVHILNGAQLAFSPDDPTVAANQLISINKLVGSDVQDVSSLGTLNVGPGQSVFIVYSSYYLAVSLNVYESSKISLPDRVKMYQTTNYINGTLYGAKDLTLVDSSLFVSKTAMSASGTAGVLELGTLRVLSNAKVYFTDDVTYEINGDVMEIGPGGQVVCREVVFKVTTVLVDEKGHLDLDAQSTNLTASNGGSHGGEGGLGSNRTAREAVFDYFQEPTMFGQGSQTRGGGVLKIEATTITVNGHISANGAPSEDGDNAGTGAGGSLWFVADNIVVTGLVETNGGACNSAGGGSGAGGMIAFHYKTAQLGGIISSYGGTGTAPGAAGSVYQYQTEPTIYRKVIFGNNNVATESSSILSVPEDMFFFTIEELQIIGNTKVTYRERSLSEARIVSQIGKLVGDKDSSFTVSNKVDMYLGTKASPVVTRLILETTVYVIQDGSIDLPETVIMQNDGVLDMVGTFTGVTDMTTRNGGILRLGAPAMMGSTESVVQFGSLRIDYQGELQHSSHSTEASQKVELKLSKLYEIATSSVSSTYFTVSDSTQVVLLYTTHPALPHTCVGDNNNELTIYRTQFCYLPTGVHQFSSITIDSGGELRLEGNTTGAGSTTIKANTLTIYPGGKLTGKGVGHMSGGQGAGTASGQGGSHGGLGGNVNVASRLYGDILAPRSYGSSGYGASSSSGRGGGQLELIISGTVVNDGEIDLSGGDSSSAGGSGGSLMVKAATLKGSGSFIASGGSGGGGGGRITLDVDNPLDGVFYGNLDVAGGSGTQTGTSGTVMLVEDTPSGTTTTLILQGDSSRPVLLSSSASLPSQLNTLRLLGGATHAQFENSVSIGVLQAEGDHKMTVQGGATVSVNDVFDPVRGTQCSFFVTAGSTLNLPTDKSMFVMSENPILDVEGRVTGGSVILGRRGELTVHNGGSLEVTGLGVQEESNATFEAGSRVGVDSSKSFKLSSFDVGPKSKVLFVVEDVTLEVGDLTMKWASSLTTTSALKNIKMISTSITILEDAIVDARFGGNTVGTGTGASTLNGASYGGDGGNNEGHVYGSVVQPESYGSGSGGSVVRGGGIVKFVASGAVIIDGSLLTEGSEGGSEGGGSGGSVWITADSLSGHGKISALGGDGGASSGGGSGGRISIEVSASMDDYRGNIEAHGGDGAQPGAAGTIYESYLSVGVQRRDLVIDNADLVTDGRTLVIVPTETVRLNIYRHSVVEFKGLTADVTDFIFDNIVGDSSGSVLVKSGQMVHLSTTFGTTRPFALPCKVNVEEGGQVALPPKVLFTDMSDDPNDLPNLALFGTLSNVRELIVGTNSRVVFSGSSNTAVDSSLKDPVGTVSFNKLDVVSGGHLEVGLDINSTFSIVALEQIQIHLNGHLSGRNLRLDAPLVSLAYKALIEVDGQGSEAEIGPGAGVTTGGQGSGASYGGCGGSSSSGAEPSVVVVGSIYDETSIGSGGGNGADVGGASGGVIQLTCSSKLHLDGMISARGGDAGNTGGGGTGGTIVIDTVDADGAGMVDVTGGAGYFGGGGSGGRIHFKISHMSNFTGKAIVRGGSSINATAGGAGTALFNVIVRNIPYYILIIDNTGVSGADIAHTYLQEGNSTEISVNELQLGSDVQLHAIGTDVKLTAHRLHCVVSSVIHVPDKMIFTADTPLSETTIPCSFNVGEQGEIRLPLMSTFLGKNNVFAGIMTNVRDIVIAHHQRAVFSSVMRTATFKDGSYTMMTDPGAYRFGSFVMKDYATVEFHGSDKSLSLGILELNYGAILTGSQLSIVSNEIRVHPGATISLTGGGYGPGLGPGAGLTHNDIGTGAGYAAAGGTYDNTVTAGGATYGMTRAPTGFGSGGGNGASINESSGAGGAGGGYLQLNVLGTLLLEGKITVDGAAGSMANSGGGSGGTVLVNAVDLKGHGLLSVNGGQGHGIGGGGSGGRMKIQLDNWYNFDGAITAYGGGNDNNTNTVKAGPGTVYIEHGRTESNPQNKLLIEGDTVWYMQQQTRTQITGDATTDFDYDHIRITGYAHSEFTGALTTLRVSELYGDKSGWLYINEEQIFLAEVVEGVVSHLRATINFHVSENATLHVPLNMTMDGTKLVVYGRVTFKNLVVEKGGEVQLRPTSYTVVYSKGKYEPTAEPGSYFLTSVTLKYGAIFRPVGGLTLTVDRMHMKRYVIMYGDFVRITAGTLVVERGAELNVVGRAPLGSVGDGVGKGGGAYGSSGGVADGVDITTASTAYGTMYRPVVSGSAGGDGGHGGSYIWIYVDDMYLDGILRADGSWSVSGGGGSGGSIYVQCDYTLYGLGMMSTVGGSTEAMDAGAGSGGRIAVYMTKNYYLGKYSATGGTGPAQYGAGGPGSVYTRQGREIDHSLMENLIIDNAIGQMHHYMTLSEDILDLNLNNVEMYNYAKLQLVNDEKNRTLNVNKVHGDGTGLLRMQRNQVGTLERVASTEYVSSKLEINLELHDGGEFILSETTFLLGKAPVALDLDGILRGVLNLFVAEGRKMRVGRNARIVPMKETAISKLADVSFSLLQLDPGSMVEFDPDVGADMVIGTMYIKFRANITADYFNFSCTDLSVEVGAKISSSAIDREGSDLIDITLGSSTDLGGGGHGGVGGEKNGVPGSNGPAYDSLYNPMKPGSRSSPQGGHGGGYIHIAIGRSLINDGDISANGSSSTSGGGSGGSVLLHTADIEGIGMFSAAGGDGLADSGAGSGGRMAIYTKHMSEFEGVYVCSGGGARSAYQNGGSGTVYLEEPRNGQAYTQLRLDNMNQPWDQYAEILDDGITDYAFNELHITRQAALQIRPISGRDMSLDVRELVGDGSGLLYVFDKQYFNMEYEQASILAFTAGVNFVVKEGGELHVPSTMFLYGTGAKLRTDLEAASLRLDGRLTGVNNLMVSEAKLAAFGPTAHTAYWANGTYISLDDPGHFSMARLDLKSASTFVFPPDVGISSITGRIDIRYKATLSAESVTINTGSLNVEAGGSITAAATDRPLDTLDDATGNGVSSSSAVGTGGGHASHGGDLYDSNAVLITDGGNYHGSMYKPEHRGSRGGNGSSGVGGTGGGVMRLFVGFTLYIDGEVRVDGASGVGNGAGGSGGSIWATVWSLEGHGSLFARGGAGGSGGSGGRIAMYVGKENEFEGEYIATGGAGGSTYKSHGGPGGVYLQDTRYVRPYKQLRLSNGKQHWDQYYTLDETDLTNYYFDEIHLVENASLQMRFGDNIARNITVTKLHGDKTGRIHLRVNHTCFLEKAEASQTTTKSPANIWIDKGAKAYMATLVYILGLGDIALMWNGEMIGVLHLRIIPGVRIQMGYNAQTSSLFDGVYEQGVPGFFKFSSFELGAGSFMPFPTPMGMQFFVGYLDLKYGSGFSAEFFNIEAADFTLEPTAVLTSSGRGYLTDGPGDGALVGTGGSHASRGGRASNGSSSSMYYGSLYTPALAGSRGGPGATNTSGGRGGGRIYIKVSNRFYMDGMLYVDGDDGTDGSGGGSGGAAWIISGDLRGHGLISALGGQGDGVAGGGSGGRIALHSVYDNQYRGYARAYGRGGTGGGDIGGPGSVFMEDMLVRGITWENRLYVDGQNVDIPKPLVVYEKNPRVLAYSNELDNNADVSFDHVMLMKKGKLEISDGPVGVTIDTLNVGVVLGDRSGFFRLQSSQKFYIEFEPFLPVRSSPPCNFIVDEGSELWLSQDIRVIGTNNPAVLLNGHMSGVYNITLEEGRVLVMGEQATNARYMGGEYVSSPQGTMIFSQVSLQASSSLVHPSQLHLVVSDIMMRAMSSFEARNITLAVGSMHMEGRARLDTTGGAPVGGVGIGGVEGNDTGCGGGHGGYGGGSDVVNYTSGLPYGSYIRPSDPGSSGGGTEAGNGGGVINIDISRSLHLDGYIYSQGGAANSGNSGGGSGGSVFVVVMNFSGHGNISTEGGQGHGLGYGGAGGRITVKVLWEREFAGRYIAYGGLGGQQRSTLSNHGNAAAGTVYFTSSQSLTSREFVNTTEGIVYKDGFKSLQIDNDNRNHVLPTAIESESGRVYEFDEIQAYHHVVLEMLTKNGELIAHSFNGDRTGLFHLLEGQRMFVEYVPSEVGYTVAPVSYKLEANAELVMPSTVVMLGTRTEIHGLMVNVHNLTIAEGATTSVYETAQTAILENGTYAHKTVQGNITFAEVVVQRGSVLDLTHVKEALLVHIDTFRIKYEGLMHMNKGYIDSNEAVIESRGLLNISNCGYIKEEGPGSGVTTAEGYGLGAAHGGHGGTPHGTIPVKPYGSFYLPEHLGSGGGNGGGRGGQGGGKMFWRNGQQLLIDGAVRIMGGDGVGENAGGGAGGSIIVQTLNFTGFGMVDVSGGSGAGGGGNGTGAGGGGGAGGRISVQIAFANKFGGRLRSVGGSGGGDLPGGAAGTVYIEESNRGPQYADIKYDKHLNKTYVVAQHRRIEVDNEDVDAEMYAGHVEPWLYTMLNEGKTDYYEFDEGMLTRHANLFVDYPDGGDHVTVKIDKFFGDRTGLVHLKDRQTLYVEYEESVANETRAPCSFRVDAGAEIFLPESVDLIGTRTYLGGRITGVEELFITGGSHVVFLSTAQTALIKNGTYVMMTTPGNFTFTRVIVERRSLVEFSQVVGEMSISCADLIVKYEGELFMNDADIYSTRAIVESQAMFHLNGAGLPAETGPGAGATLADGTGAGHGGWGGSPGYIYGGAPYNSVFSPLLPGSGGGNGNGTGGSGGGVLYWEVAELLEMDGVLALRGGNATSGNGGGGSGGSALIKVINMTGHGLIAVDGGNGVGTGGGGSGGRVGIHCQWRYQFGGQFDNFGGDGGPGYESVHAGASGTTYKEENYREMEYRLKKYDKVHNTTFLAVDHTYVHSSNVMKYSPAATLIMEAYRHEYEFDEMSLAGSTRLQLYHPNNVTQVKLTVHLFIGDRTGQLHLRRQQIAFVEYVESTTNRTEAPCGYLIEDGAEIVFPTESHFHGANSTYGGIITGIKQLYIEDEAMVVFRSTAQTAMLENGSYVYITERGNFSFDTFTVKRGGHARMTKGLLYMNDAEISSSYAWVESEGIFHFDGQGYGAEQGPGSGVTIDGVGLGGSHGGYGGIVNLTMSSHPYDSVYTPSEYGCGGGNGGGVGGAGGGRLLWRVGKRIELNGLLALRGLDATGDNAGGGSGGALLLTTTNITGHGEISVAGGDGTGLGAGGAGGRVGIHCRWRYWFGGKFTDRGGSGGAGNEVSNGAAAGTVFVKNNLRPLSYRVLKHIPGTNSTHLEVDHHYVHVDNEGNEVPVPTMITEGETTTYEFDELLLTGHSRLVFYQPAADEVNVTVHRLMGDKTGRIHIQSKQRLFCEVVESVSNRTEAPCSFIIDYGAELVLPTEVHLHGTNTVLDGLISGVHHLYIEGGATVVASSTAQTSLMENRKVVYLTEEGNFTMATINLREDSVLSFKKVDSDLTVTASAVEIKYRGTIAMNHGFFDVGDFDLEAEGLFNLSASGEEGSLGPGTCGGSYGGEAGGDGCSGSPYGSVFRPKELGRGGLGEGSGAGGGHVNLRIGRQININGLLTVAGGDADSDADAGGGSGGTILVEAYNVTGHGTLDASGGAGSGAGGGGSGGRIGMHITFSNHFGGKYLAAGGATNTNNSMHFGGPGTIYKYESNHGPQYRELKYNPRLNVTAVKPDHRMLTVDNLDLITSNPAIVMEANSDYYEFEEIQVLGHSTFITLKMSTR</sequence>
<feature type="region of interest" description="Disordered" evidence="1">
    <location>
        <begin position="2928"/>
        <end position="2950"/>
    </location>
</feature>